<evidence type="ECO:0000313" key="11">
    <source>
        <dbReference type="Proteomes" id="UP001500503"/>
    </source>
</evidence>
<keyword evidence="6" id="KW-0408">Iron</keyword>
<evidence type="ECO:0000256" key="3">
    <source>
        <dbReference type="ARBA" id="ARBA00022723"/>
    </source>
</evidence>
<dbReference type="PANTHER" id="PTHR46056">
    <property type="entry name" value="LONG-CHAIN-ALCOHOL OXIDASE"/>
    <property type="match status" value="1"/>
</dbReference>
<evidence type="ECO:0000256" key="2">
    <source>
        <dbReference type="ARBA" id="ARBA00022630"/>
    </source>
</evidence>
<dbReference type="Proteomes" id="UP001500503">
    <property type="component" value="Unassembled WGS sequence"/>
</dbReference>
<dbReference type="PROSITE" id="PS51379">
    <property type="entry name" value="4FE4S_FER_2"/>
    <property type="match status" value="1"/>
</dbReference>
<protein>
    <recommendedName>
        <fullName evidence="9">4Fe-4S ferredoxin-type domain-containing protein</fullName>
    </recommendedName>
</protein>
<dbReference type="Gene3D" id="3.50.50.60">
    <property type="entry name" value="FAD/NAD(P)-binding domain"/>
    <property type="match status" value="2"/>
</dbReference>
<organism evidence="10 11">
    <name type="scientific">Actinoallomurus oryzae</name>
    <dbReference type="NCBI Taxonomy" id="502180"/>
    <lineage>
        <taxon>Bacteria</taxon>
        <taxon>Bacillati</taxon>
        <taxon>Actinomycetota</taxon>
        <taxon>Actinomycetes</taxon>
        <taxon>Streptosporangiales</taxon>
        <taxon>Thermomonosporaceae</taxon>
        <taxon>Actinoallomurus</taxon>
    </lineage>
</organism>
<keyword evidence="11" id="KW-1185">Reference proteome</keyword>
<keyword evidence="2 8" id="KW-0285">Flavoprotein</keyword>
<proteinExistence type="inferred from homology"/>
<dbReference type="Pfam" id="PF05199">
    <property type="entry name" value="GMC_oxred_C"/>
    <property type="match status" value="1"/>
</dbReference>
<dbReference type="PROSITE" id="PS00623">
    <property type="entry name" value="GMC_OXRED_1"/>
    <property type="match status" value="1"/>
</dbReference>
<name>A0ABP8QUB4_9ACTN</name>
<sequence length="588" mass="62135">MNAGETRVLADLCADLVPGSRAIGPEEYIARAVAAMSPAEEDALHAAIGLLAPAAGHGPDALAPLAGSSAFALIRRLAIEAYYGGFAVPGHTGPTGWEDIGFDPPQARRLRRDWSFLTEPPPPAGPLPEEAEVVVVGSGAGGGLIAADLGRAGHDVLLIEAGGLWPAATHTRFELEARHRLWWPVRYADGEDPVALLGGRCVGGSTVINTKVAMRAGEADVAAFHRRTGLLGDGGEPFSLADLLPWYTEVERRLGVRERADWTPCAYRLRDGLAAIGATFEPVRSYTDYNCTKCGSCLQGCPTNAGKSALNTFIAPALARGEIRLAARTRAERVLISGGAVTGVASDTGVVRARTVVLAAGALGTPRILLNSPDYPRRVGRTLGLHPARLVYGRFDEPQDAHRVYPITGHCLDHREEFVVEGPTVQDPVSFAESLTDADGRPLWGTRLAGSVRAYRHWAGMLVMASDENTGVIDLDPRGEIVVAKRFSAAERARLEAGRRFAVEALRAAGAREVLWTGLSTTHMQGSVPMGSDPARSAVDANGRSHDVAGLYVGDASLIPASLPVNPSLTIMALAARVADRLGKELTG</sequence>
<dbReference type="RefSeq" id="WP_345471667.1">
    <property type="nucleotide sequence ID" value="NZ_BAABHF010000045.1"/>
</dbReference>
<comment type="caution">
    <text evidence="10">The sequence shown here is derived from an EMBL/GenBank/DDBJ whole genome shotgun (WGS) entry which is preliminary data.</text>
</comment>
<dbReference type="SUPFAM" id="SSF51905">
    <property type="entry name" value="FAD/NAD(P)-binding domain"/>
    <property type="match status" value="1"/>
</dbReference>
<evidence type="ECO:0000256" key="6">
    <source>
        <dbReference type="ARBA" id="ARBA00023004"/>
    </source>
</evidence>
<dbReference type="InterPro" id="IPR036188">
    <property type="entry name" value="FAD/NAD-bd_sf"/>
</dbReference>
<dbReference type="PANTHER" id="PTHR46056:SF12">
    <property type="entry name" value="LONG-CHAIN-ALCOHOL OXIDASE"/>
    <property type="match status" value="1"/>
</dbReference>
<dbReference type="PROSITE" id="PS00198">
    <property type="entry name" value="4FE4S_FER_1"/>
    <property type="match status" value="1"/>
</dbReference>
<dbReference type="InterPro" id="IPR000172">
    <property type="entry name" value="GMC_OxRdtase_N"/>
</dbReference>
<keyword evidence="3" id="KW-0479">Metal-binding</keyword>
<dbReference type="InterPro" id="IPR017900">
    <property type="entry name" value="4Fe4S_Fe_S_CS"/>
</dbReference>
<reference evidence="11" key="1">
    <citation type="journal article" date="2019" name="Int. J. Syst. Evol. Microbiol.">
        <title>The Global Catalogue of Microorganisms (GCM) 10K type strain sequencing project: providing services to taxonomists for standard genome sequencing and annotation.</title>
        <authorList>
            <consortium name="The Broad Institute Genomics Platform"/>
            <consortium name="The Broad Institute Genome Sequencing Center for Infectious Disease"/>
            <person name="Wu L."/>
            <person name="Ma J."/>
        </authorList>
    </citation>
    <scope>NUCLEOTIDE SEQUENCE [LARGE SCALE GENOMIC DNA]</scope>
    <source>
        <strain evidence="11">JCM 17933</strain>
    </source>
</reference>
<comment type="similarity">
    <text evidence="1 8">Belongs to the GMC oxidoreductase family.</text>
</comment>
<dbReference type="Pfam" id="PF00732">
    <property type="entry name" value="GMC_oxred_N"/>
    <property type="match status" value="1"/>
</dbReference>
<evidence type="ECO:0000256" key="7">
    <source>
        <dbReference type="ARBA" id="ARBA00023014"/>
    </source>
</evidence>
<evidence type="ECO:0000256" key="5">
    <source>
        <dbReference type="ARBA" id="ARBA00023002"/>
    </source>
</evidence>
<accession>A0ABP8QUB4</accession>
<keyword evidence="7" id="KW-0411">Iron-sulfur</keyword>
<keyword evidence="4 8" id="KW-0274">FAD</keyword>
<dbReference type="InterPro" id="IPR017896">
    <property type="entry name" value="4Fe4S_Fe-S-bd"/>
</dbReference>
<gene>
    <name evidence="10" type="ORF">GCM10023191_072570</name>
</gene>
<evidence type="ECO:0000256" key="1">
    <source>
        <dbReference type="ARBA" id="ARBA00010790"/>
    </source>
</evidence>
<evidence type="ECO:0000256" key="4">
    <source>
        <dbReference type="ARBA" id="ARBA00022827"/>
    </source>
</evidence>
<feature type="domain" description="4Fe-4S ferredoxin-type" evidence="9">
    <location>
        <begin position="280"/>
        <end position="311"/>
    </location>
</feature>
<dbReference type="EMBL" id="BAABHF010000045">
    <property type="protein sequence ID" value="GAA4510234.1"/>
    <property type="molecule type" value="Genomic_DNA"/>
</dbReference>
<keyword evidence="5" id="KW-0560">Oxidoreductase</keyword>
<dbReference type="InterPro" id="IPR007867">
    <property type="entry name" value="GMC_OxRtase_C"/>
</dbReference>
<evidence type="ECO:0000256" key="8">
    <source>
        <dbReference type="RuleBase" id="RU003968"/>
    </source>
</evidence>
<evidence type="ECO:0000259" key="9">
    <source>
        <dbReference type="PROSITE" id="PS51379"/>
    </source>
</evidence>
<evidence type="ECO:0000313" key="10">
    <source>
        <dbReference type="EMBL" id="GAA4510234.1"/>
    </source>
</evidence>